<gene>
    <name evidence="2" type="ORF">Goshw_002642</name>
</gene>
<evidence type="ECO:0000313" key="2">
    <source>
        <dbReference type="EMBL" id="MBA0877538.1"/>
    </source>
</evidence>
<dbReference type="InterPro" id="IPR050275">
    <property type="entry name" value="PGM_Phosphatase"/>
</dbReference>
<dbReference type="Gene3D" id="3.40.50.1240">
    <property type="entry name" value="Phosphoglycerate mutase-like"/>
    <property type="match status" value="2"/>
</dbReference>
<dbReference type="GO" id="GO:0005737">
    <property type="term" value="C:cytoplasm"/>
    <property type="evidence" value="ECO:0007669"/>
    <property type="project" value="TreeGrafter"/>
</dbReference>
<dbReference type="OrthoDB" id="496981at2759"/>
<dbReference type="CDD" id="cd07067">
    <property type="entry name" value="HP_PGM_like"/>
    <property type="match status" value="1"/>
</dbReference>
<dbReference type="PANTHER" id="PTHR48100">
    <property type="entry name" value="BROAD-SPECIFICITY PHOSPHATASE YOR283W-RELATED"/>
    <property type="match status" value="1"/>
</dbReference>
<keyword evidence="3" id="KW-1185">Reference proteome</keyword>
<organism evidence="2 3">
    <name type="scientific">Gossypium schwendimanii</name>
    <name type="common">Cotton</name>
    <dbReference type="NCBI Taxonomy" id="34291"/>
    <lineage>
        <taxon>Eukaryota</taxon>
        <taxon>Viridiplantae</taxon>
        <taxon>Streptophyta</taxon>
        <taxon>Embryophyta</taxon>
        <taxon>Tracheophyta</taxon>
        <taxon>Spermatophyta</taxon>
        <taxon>Magnoliopsida</taxon>
        <taxon>eudicotyledons</taxon>
        <taxon>Gunneridae</taxon>
        <taxon>Pentapetalae</taxon>
        <taxon>rosids</taxon>
        <taxon>malvids</taxon>
        <taxon>Malvales</taxon>
        <taxon>Malvaceae</taxon>
        <taxon>Malvoideae</taxon>
        <taxon>Gossypium</taxon>
    </lineage>
</organism>
<accession>A0A7J9N2R0</accession>
<protein>
    <recommendedName>
        <fullName evidence="4">Phosphoglycerate mutase-like protein</fullName>
    </recommendedName>
</protein>
<proteinExistence type="inferred from homology"/>
<dbReference type="SUPFAM" id="SSF53254">
    <property type="entry name" value="Phosphoglycerate mutase-like"/>
    <property type="match status" value="1"/>
</dbReference>
<reference evidence="2 3" key="1">
    <citation type="journal article" date="2019" name="Genome Biol. Evol.">
        <title>Insights into the evolution of the New World diploid cottons (Gossypium, subgenus Houzingenia) based on genome sequencing.</title>
        <authorList>
            <person name="Grover C.E."/>
            <person name="Arick M.A. 2nd"/>
            <person name="Thrash A."/>
            <person name="Conover J.L."/>
            <person name="Sanders W.S."/>
            <person name="Peterson D.G."/>
            <person name="Frelichowski J.E."/>
            <person name="Scheffler J.A."/>
            <person name="Scheffler B.E."/>
            <person name="Wendel J.F."/>
        </authorList>
    </citation>
    <scope>NUCLEOTIDE SEQUENCE [LARGE SCALE GENOMIC DNA]</scope>
    <source>
        <strain evidence="2">1</strain>
        <tissue evidence="2">Leaf</tissue>
    </source>
</reference>
<dbReference type="EMBL" id="JABFAF010268552">
    <property type="protein sequence ID" value="MBA0877538.1"/>
    <property type="molecule type" value="Genomic_DNA"/>
</dbReference>
<dbReference type="AlphaFoldDB" id="A0A7J9N2R0"/>
<comment type="similarity">
    <text evidence="1">Belongs to the phosphoglycerate mutase family.</text>
</comment>
<dbReference type="Proteomes" id="UP000593576">
    <property type="component" value="Unassembled WGS sequence"/>
</dbReference>
<evidence type="ECO:0000313" key="3">
    <source>
        <dbReference type="Proteomes" id="UP000593576"/>
    </source>
</evidence>
<dbReference type="InterPro" id="IPR029033">
    <property type="entry name" value="His_PPase_superfam"/>
</dbReference>
<evidence type="ECO:0008006" key="4">
    <source>
        <dbReference type="Google" id="ProtNLM"/>
    </source>
</evidence>
<dbReference type="Pfam" id="PF00300">
    <property type="entry name" value="His_Phos_1"/>
    <property type="match status" value="1"/>
</dbReference>
<comment type="caution">
    <text evidence="2">The sequence shown here is derived from an EMBL/GenBank/DDBJ whole genome shotgun (WGS) entry which is preliminary data.</text>
</comment>
<name>A0A7J9N2R0_GOSSC</name>
<dbReference type="InterPro" id="IPR013078">
    <property type="entry name" value="His_Pase_superF_clade-1"/>
</dbReference>
<dbReference type="GO" id="GO:0016791">
    <property type="term" value="F:phosphatase activity"/>
    <property type="evidence" value="ECO:0007669"/>
    <property type="project" value="TreeGrafter"/>
</dbReference>
<evidence type="ECO:0000256" key="1">
    <source>
        <dbReference type="ARBA" id="ARBA00038362"/>
    </source>
</evidence>
<sequence>MEAIAALHFGRSKRLHLVRHAQGRHNLEAEKSRDPLTSFEYFDAELSSLGWQQVYDKRKHVCSSGLLERIEVVITSPMSRENMNEIKEEASANTGLVFPKLIFHWQIENEDDILWKAGEIETHEEVRARGMKFFQWLWARKEKEIAVVSHGVFLEQAMIQLINNNVCDYRLIKDNP</sequence>
<feature type="non-terminal residue" evidence="2">
    <location>
        <position position="176"/>
    </location>
</feature>
<dbReference type="PANTHER" id="PTHR48100:SF13">
    <property type="entry name" value="PHOSPHOGLYCERATE MUTASE-LIKE PROTEIN 1 ISOFORM X1"/>
    <property type="match status" value="1"/>
</dbReference>